<sequence length="264" mass="29549">MASAENTSTPSLLQVKCRYVGGDRRAVYRWILEALPNGDSTSAQDDEVREKTVLRVDLYEHDEEAFPPDKRTRIVGSRHTGLVPLSPRSLSAIRHIDLRVLQLYHMGAKTGSDLSRPDADSHLERYTVKLSQGSDGEVSLQSIEREILNVCNALEMYVEGGPAEEAVRQHRAETMQALADEVGYHLANMAELKYDLPYLIGMIITSWNGDAPRFQEEVLDGEGNVMAMCGRQWDAAELYQRAKGLPDAVWEAVEDGEDNEESKE</sequence>
<dbReference type="Proteomes" id="UP001305779">
    <property type="component" value="Unassembled WGS sequence"/>
</dbReference>
<comment type="caution">
    <text evidence="1">The sequence shown here is derived from an EMBL/GenBank/DDBJ whole genome shotgun (WGS) entry which is preliminary data.</text>
</comment>
<organism evidence="1 2">
    <name type="scientific">Zasmidium cellare</name>
    <name type="common">Wine cellar mold</name>
    <name type="synonym">Racodium cellare</name>
    <dbReference type="NCBI Taxonomy" id="395010"/>
    <lineage>
        <taxon>Eukaryota</taxon>
        <taxon>Fungi</taxon>
        <taxon>Dikarya</taxon>
        <taxon>Ascomycota</taxon>
        <taxon>Pezizomycotina</taxon>
        <taxon>Dothideomycetes</taxon>
        <taxon>Dothideomycetidae</taxon>
        <taxon>Mycosphaerellales</taxon>
        <taxon>Mycosphaerellaceae</taxon>
        <taxon>Zasmidium</taxon>
    </lineage>
</organism>
<protein>
    <submittedName>
        <fullName evidence="1">Uncharacterized protein</fullName>
    </submittedName>
</protein>
<evidence type="ECO:0000313" key="2">
    <source>
        <dbReference type="Proteomes" id="UP001305779"/>
    </source>
</evidence>
<evidence type="ECO:0000313" key="1">
    <source>
        <dbReference type="EMBL" id="KAK4500768.1"/>
    </source>
</evidence>
<keyword evidence="2" id="KW-1185">Reference proteome</keyword>
<reference evidence="1 2" key="1">
    <citation type="journal article" date="2023" name="G3 (Bethesda)">
        <title>A chromosome-level genome assembly of Zasmidium syzygii isolated from banana leaves.</title>
        <authorList>
            <person name="van Westerhoven A.C."/>
            <person name="Mehrabi R."/>
            <person name="Talebi R."/>
            <person name="Steentjes M.B.F."/>
            <person name="Corcolon B."/>
            <person name="Chong P.A."/>
            <person name="Kema G.H.J."/>
            <person name="Seidl M.F."/>
        </authorList>
    </citation>
    <scope>NUCLEOTIDE SEQUENCE [LARGE SCALE GENOMIC DNA]</scope>
    <source>
        <strain evidence="1 2">P124</strain>
    </source>
</reference>
<accession>A0ABR0EI62</accession>
<gene>
    <name evidence="1" type="ORF">PRZ48_008958</name>
</gene>
<dbReference type="EMBL" id="JAXOVC010000006">
    <property type="protein sequence ID" value="KAK4500768.1"/>
    <property type="molecule type" value="Genomic_DNA"/>
</dbReference>
<name>A0ABR0EI62_ZASCE</name>
<proteinExistence type="predicted"/>